<organism evidence="1">
    <name type="scientific">uncultured Desulfovibrio sp</name>
    <dbReference type="NCBI Taxonomy" id="167968"/>
    <lineage>
        <taxon>Bacteria</taxon>
        <taxon>Pseudomonadati</taxon>
        <taxon>Thermodesulfobacteriota</taxon>
        <taxon>Desulfovibrionia</taxon>
        <taxon>Desulfovibrionales</taxon>
        <taxon>Desulfovibrionaceae</taxon>
        <taxon>Desulfovibrio</taxon>
        <taxon>environmental samples</taxon>
    </lineage>
</organism>
<evidence type="ECO:0000313" key="1">
    <source>
        <dbReference type="EMBL" id="SCM71999.1"/>
    </source>
</evidence>
<name>A0A212L3S1_9BACT</name>
<accession>A0A212L3S1</accession>
<proteinExistence type="predicted"/>
<dbReference type="EMBL" id="FMJC01000002">
    <property type="protein sequence ID" value="SCM71999.1"/>
    <property type="molecule type" value="Genomic_DNA"/>
</dbReference>
<dbReference type="RefSeq" id="WP_179980005.1">
    <property type="nucleotide sequence ID" value="NZ_LT608333.1"/>
</dbReference>
<dbReference type="AlphaFoldDB" id="A0A212L3S1"/>
<reference evidence="1" key="1">
    <citation type="submission" date="2016-08" db="EMBL/GenBank/DDBJ databases">
        <authorList>
            <person name="Seilhamer J.J."/>
        </authorList>
    </citation>
    <scope>NUCLEOTIDE SEQUENCE</scope>
    <source>
        <strain evidence="1">86-1</strain>
    </source>
</reference>
<protein>
    <submittedName>
        <fullName evidence="1">Uncharacterized protein</fullName>
    </submittedName>
</protein>
<gene>
    <name evidence="1" type="ORF">KL86DES1_20335</name>
</gene>
<sequence>MQFSTVSPLSLSENVLTILGNKLAAGQELTMTERLMALSAAGAIVASKYGPGPAEMVLTPPQLPEDVRGLLTNYAG</sequence>